<proteinExistence type="predicted"/>
<dbReference type="SUPFAM" id="SSF56672">
    <property type="entry name" value="DNA/RNA polymerases"/>
    <property type="match status" value="1"/>
</dbReference>
<dbReference type="InterPro" id="IPR043128">
    <property type="entry name" value="Rev_trsase/Diguanyl_cyclase"/>
</dbReference>
<dbReference type="InterPro" id="IPR011042">
    <property type="entry name" value="6-blade_b-propeller_TolB-like"/>
</dbReference>
<dbReference type="InterPro" id="IPR000477">
    <property type="entry name" value="RT_dom"/>
</dbReference>
<gene>
    <name evidence="4" type="ORF">MGAL_10B010131</name>
</gene>
<keyword evidence="1" id="KW-0238">DNA-binding</keyword>
<dbReference type="InterPro" id="IPR043502">
    <property type="entry name" value="DNA/RNA_pol_sf"/>
</dbReference>
<dbReference type="SUPFAM" id="SSF63829">
    <property type="entry name" value="Calcium-dependent phosphotriesterase"/>
    <property type="match status" value="1"/>
</dbReference>
<organism evidence="4 5">
    <name type="scientific">Mytilus galloprovincialis</name>
    <name type="common">Mediterranean mussel</name>
    <dbReference type="NCBI Taxonomy" id="29158"/>
    <lineage>
        <taxon>Eukaryota</taxon>
        <taxon>Metazoa</taxon>
        <taxon>Spiralia</taxon>
        <taxon>Lophotrochozoa</taxon>
        <taxon>Mollusca</taxon>
        <taxon>Bivalvia</taxon>
        <taxon>Autobranchia</taxon>
        <taxon>Pteriomorphia</taxon>
        <taxon>Mytilida</taxon>
        <taxon>Mytiloidea</taxon>
        <taxon>Mytilidae</taxon>
        <taxon>Mytilinae</taxon>
        <taxon>Mytilus</taxon>
    </lineage>
</organism>
<dbReference type="EMBL" id="UYJE01007590">
    <property type="protein sequence ID" value="VDI56192.1"/>
    <property type="molecule type" value="Genomic_DNA"/>
</dbReference>
<dbReference type="Gene3D" id="2.120.10.30">
    <property type="entry name" value="TolB, C-terminal domain"/>
    <property type="match status" value="1"/>
</dbReference>
<dbReference type="InterPro" id="IPR052055">
    <property type="entry name" value="Hepadnavirus_pol/RT"/>
</dbReference>
<protein>
    <recommendedName>
        <fullName evidence="3">Reverse transcriptase domain-containing protein</fullName>
    </recommendedName>
</protein>
<name>A0A8B6FW31_MYTGA</name>
<dbReference type="AlphaFoldDB" id="A0A8B6FW31"/>
<dbReference type="PANTHER" id="PTHR33050:SF7">
    <property type="entry name" value="RIBONUCLEASE H"/>
    <property type="match status" value="1"/>
</dbReference>
<comment type="caution">
    <text evidence="4">The sequence shown here is derived from an EMBL/GenBank/DDBJ whole genome shotgun (WGS) entry which is preliminary data.</text>
</comment>
<dbReference type="Pfam" id="PF00078">
    <property type="entry name" value="RVT_1"/>
    <property type="match status" value="1"/>
</dbReference>
<dbReference type="OrthoDB" id="6128948at2759"/>
<evidence type="ECO:0000259" key="3">
    <source>
        <dbReference type="PROSITE" id="PS50878"/>
    </source>
</evidence>
<feature type="domain" description="Reverse transcriptase" evidence="3">
    <location>
        <begin position="80"/>
        <end position="262"/>
    </location>
</feature>
<dbReference type="PROSITE" id="PS50878">
    <property type="entry name" value="RT_POL"/>
    <property type="match status" value="1"/>
</dbReference>
<dbReference type="PANTHER" id="PTHR33050">
    <property type="entry name" value="REVERSE TRANSCRIPTASE DOMAIN-CONTAINING PROTEIN"/>
    <property type="match status" value="1"/>
</dbReference>
<dbReference type="GO" id="GO:0003677">
    <property type="term" value="F:DNA binding"/>
    <property type="evidence" value="ECO:0007669"/>
    <property type="project" value="UniProtKB-KW"/>
</dbReference>
<feature type="compositionally biased region" description="Low complexity" evidence="2">
    <location>
        <begin position="569"/>
        <end position="585"/>
    </location>
</feature>
<evidence type="ECO:0000256" key="2">
    <source>
        <dbReference type="SAM" id="MobiDB-lite"/>
    </source>
</evidence>
<dbReference type="CDD" id="cd09275">
    <property type="entry name" value="RNase_HI_RT_DIRS1"/>
    <property type="match status" value="1"/>
</dbReference>
<dbReference type="Gene3D" id="1.10.150.130">
    <property type="match status" value="1"/>
</dbReference>
<evidence type="ECO:0000313" key="5">
    <source>
        <dbReference type="Proteomes" id="UP000596742"/>
    </source>
</evidence>
<evidence type="ECO:0000256" key="1">
    <source>
        <dbReference type="ARBA" id="ARBA00023125"/>
    </source>
</evidence>
<feature type="region of interest" description="Disordered" evidence="2">
    <location>
        <begin position="566"/>
        <end position="596"/>
    </location>
</feature>
<accession>A0A8B6FW31</accession>
<reference evidence="4" key="1">
    <citation type="submission" date="2018-11" db="EMBL/GenBank/DDBJ databases">
        <authorList>
            <person name="Alioto T."/>
            <person name="Alioto T."/>
        </authorList>
    </citation>
    <scope>NUCLEOTIDE SEQUENCE</scope>
</reference>
<sequence>MFKFYNTPDNFIGGQISVFIQNWDLLTLDKWIRNVLTGYTIELDNIPFQITIPKTIEFNEHESDLIQKEIEKFLRKDIIEKVSNTCNDTHGYYSNIFIRPKKDGSVRVILNLKSFNDNVVKKHFKMETLHTAINNIKLNQFMASVDLKDAYYSVPIQESDKKYLRFRWKNDHYQFKVLPQGLSSSPRVFTKLLKPVYGKLREMGHVNVPYIDDSLLLGDTYHECLKNIEDTVTLLDGLGFTIHPEKSVFLPTQEIVFLGFIINTLNMTLQLTSERKKSLIEQCKLLLYQKKVTIRDLARVIGKMVASEPGVKYAPLYFKDLEHFKDKSLKGNQGNFDAIIELDIRSKELLHWWIDNITSSCKSMTISQPSVIFYSDASKTGWGGFNKTYQLTDNGFWTHDEILEHINFLELKAALLTLQSLGHMLHDTHIRLYVDNTVALSYIHNFGGRIPSLHNLTKEIWHWCVDRNIWLSVAHIPGKDNVTADKLSRKLNEDMEWMLKPEVFEIVEQVFGKITVDLFASGFNKQKQRYVSFLPDSSGKSAAEVNYRQSQQSIDCSTNLDNSSMVSNSSTTDLSTTIPTTTKKFSTSRKSTKTTSSEKSSTWDFLCVREHLKSKGVSNNVADIILQSWRSSTSQQYKSYLKKWKLFSSEREINLFDPPTEVLLEFLNSLFEQNVGYSGINTAKSAISALCSLVSNRNIGKETLVKRFMKGVFTKKPSLPKYSKIWDVNKVLTYFDIISDNEQLSLLELSQKLAMLFMLLSGQRCQTIYKLELDNVQIEGDTMVAYVSELLKQTKPGVHMKPLVFDRYIINEKLCILRTYEEYVRKTETLRNKEQKVFISTVKPYKPVTKSTIARWHEQSVKAAVEKCFQKLLDELDQNLETVSNTIKSDIHVVSDLLSQAENKKQEVQELILLTDASKFFTDLKKYEKSVDTQMYYQKSNHGSIPNFVPGEITQSNIGMLEFENPSHSPHINLVVNKQYQTELENVEYVCSFIDHSFWISSGIFGLVQKVKPDGTNLKILSSYDIQIYGLALTQSNSILISKGESRLKQISSNTGTLTDSAYNVSPFLPIALYITSDNKVLVGGVNKDYPREGRRVVIQMNQNGDHERVYKHDQQKQPIFTFPYRITRTRNGNIHVVDEVSKDSIRVVVLGRGGEIINIYTGDTKINKDITFLPRDIVTTPRDNVIVSVPGNNTFHILNNGGLLMAYYKTSDIDIIYPFSVAFTPTGQLYIGCSTQKGSSAKYAEIYEVTISGC</sequence>
<evidence type="ECO:0000313" key="4">
    <source>
        <dbReference type="EMBL" id="VDI56192.1"/>
    </source>
</evidence>
<dbReference type="InterPro" id="IPR010998">
    <property type="entry name" value="Integrase_recombinase_N"/>
</dbReference>
<keyword evidence="5" id="KW-1185">Reference proteome</keyword>
<dbReference type="InterPro" id="IPR011010">
    <property type="entry name" value="DNA_brk_join_enz"/>
</dbReference>
<dbReference type="Gene3D" id="3.30.70.270">
    <property type="match status" value="1"/>
</dbReference>
<dbReference type="Gene3D" id="3.10.10.10">
    <property type="entry name" value="HIV Type 1 Reverse Transcriptase, subunit A, domain 1"/>
    <property type="match status" value="1"/>
</dbReference>
<dbReference type="SUPFAM" id="SSF56349">
    <property type="entry name" value="DNA breaking-rejoining enzymes"/>
    <property type="match status" value="1"/>
</dbReference>
<dbReference type="CDD" id="cd03714">
    <property type="entry name" value="RT_DIRS1"/>
    <property type="match status" value="1"/>
</dbReference>
<dbReference type="Proteomes" id="UP000596742">
    <property type="component" value="Unassembled WGS sequence"/>
</dbReference>